<feature type="chain" id="PRO_5041155002" description="IgE-binding protein" evidence="1">
    <location>
        <begin position="19"/>
        <end position="206"/>
    </location>
</feature>
<keyword evidence="4" id="KW-1185">Reference proteome</keyword>
<protein>
    <recommendedName>
        <fullName evidence="5">IgE-binding protein</fullName>
    </recommendedName>
</protein>
<dbReference type="EMBL" id="CAJVPA010000196">
    <property type="protein sequence ID" value="CAG8393756.1"/>
    <property type="molecule type" value="Genomic_DNA"/>
</dbReference>
<dbReference type="EMBL" id="CAJVPG010000021">
    <property type="protein sequence ID" value="CAG8241802.1"/>
    <property type="molecule type" value="Genomic_DNA"/>
</dbReference>
<dbReference type="PANTHER" id="PTHR42047">
    <property type="entry name" value="PROTEIN, PUTATIVE (AFU_ORTHOLOGUE AFUA_6G03560)-RELATED"/>
    <property type="match status" value="1"/>
</dbReference>
<reference evidence="2" key="1">
    <citation type="submission" date="2021-07" db="EMBL/GenBank/DDBJ databases">
        <authorList>
            <person name="Branca A.L. A."/>
        </authorList>
    </citation>
    <scope>NUCLEOTIDE SEQUENCE</scope>
</reference>
<dbReference type="PANTHER" id="PTHR42047:SF1">
    <property type="entry name" value="PROTEIN, PUTATIVE (AFU_ORTHOLOGUE AFUA_6G03560)-RELATED"/>
    <property type="match status" value="1"/>
</dbReference>
<dbReference type="Proteomes" id="UP001152646">
    <property type="component" value="Unassembled WGS sequence"/>
</dbReference>
<feature type="signal peptide" evidence="1">
    <location>
        <begin position="1"/>
        <end position="18"/>
    </location>
</feature>
<evidence type="ECO:0000256" key="1">
    <source>
        <dbReference type="SAM" id="SignalP"/>
    </source>
</evidence>
<gene>
    <name evidence="2" type="ORF">PSALAMII_LOCUS516</name>
    <name evidence="3" type="ORF">PSALAMII_LOCUS7356</name>
</gene>
<keyword evidence="1" id="KW-0732">Signal</keyword>
<evidence type="ECO:0000313" key="4">
    <source>
        <dbReference type="Proteomes" id="UP001152649"/>
    </source>
</evidence>
<evidence type="ECO:0000313" key="2">
    <source>
        <dbReference type="EMBL" id="CAG8241802.1"/>
    </source>
</evidence>
<proteinExistence type="predicted"/>
<dbReference type="Proteomes" id="UP001152649">
    <property type="component" value="Unassembled WGS sequence"/>
</dbReference>
<name>A0A9W4I5G9_9EURO</name>
<accession>A0A9W4I5G9</accession>
<comment type="caution">
    <text evidence="2">The sequence shown here is derived from an EMBL/GenBank/DDBJ whole genome shotgun (WGS) entry which is preliminary data.</text>
</comment>
<dbReference type="AlphaFoldDB" id="A0A9W4I5G9"/>
<evidence type="ECO:0000313" key="3">
    <source>
        <dbReference type="EMBL" id="CAG8393756.1"/>
    </source>
</evidence>
<evidence type="ECO:0008006" key="5">
    <source>
        <dbReference type="Google" id="ProtNLM"/>
    </source>
</evidence>
<sequence length="206" mass="22373">MKLATALSVLPFLAGTNALPKAQRPARFDVMVTSEGPIQYRALASSSSFFWLGKGDGFTDSYCPPDIEKTGRCPPGKDTVLKNAHTLDSVLPGQIIYVDSNRAVRATGPNQTEIEEDGTVQNPIKADDLTDGFKYVPGDRHGTWTFKDHGADGFMACPYQEDIYQVYVNSPGAKPQGHNLDDCVPFTAGAFEYSLPANTTAAAWEY</sequence>
<organism evidence="2 4">
    <name type="scientific">Penicillium salamii</name>
    <dbReference type="NCBI Taxonomy" id="1612424"/>
    <lineage>
        <taxon>Eukaryota</taxon>
        <taxon>Fungi</taxon>
        <taxon>Dikarya</taxon>
        <taxon>Ascomycota</taxon>
        <taxon>Pezizomycotina</taxon>
        <taxon>Eurotiomycetes</taxon>
        <taxon>Eurotiomycetidae</taxon>
        <taxon>Eurotiales</taxon>
        <taxon>Aspergillaceae</taxon>
        <taxon>Penicillium</taxon>
    </lineage>
</organism>
<dbReference type="InterPro" id="IPR052820">
    <property type="entry name" value="PhiA_domain"/>
</dbReference>
<dbReference type="OrthoDB" id="4287734at2759"/>